<evidence type="ECO:0000313" key="3">
    <source>
        <dbReference type="Proteomes" id="UP001287356"/>
    </source>
</evidence>
<evidence type="ECO:0000256" key="1">
    <source>
        <dbReference type="SAM" id="MobiDB-lite"/>
    </source>
</evidence>
<gene>
    <name evidence="2" type="ORF">B0T24DRAFT_591758</name>
</gene>
<sequence length="124" mass="13632">MNPRSFSQSPLHVLPDSLPLDTLLVDDSSKPKNKARKEVADRGGRAMRGGRGRGRGGPGGGRGGVSEHEHHRKSMDHLELLVERPTYPPRVAGRRRVRQGKARRGKTRRKSDGDGLQRGRSVAT</sequence>
<protein>
    <submittedName>
        <fullName evidence="2">Uncharacterized protein</fullName>
    </submittedName>
</protein>
<keyword evidence="3" id="KW-1185">Reference proteome</keyword>
<dbReference type="EMBL" id="JAULSN010000003">
    <property type="protein sequence ID" value="KAK3376072.1"/>
    <property type="molecule type" value="Genomic_DNA"/>
</dbReference>
<proteinExistence type="predicted"/>
<name>A0AAE0KH59_9PEZI</name>
<reference evidence="2" key="2">
    <citation type="submission" date="2023-06" db="EMBL/GenBank/DDBJ databases">
        <authorList>
            <consortium name="Lawrence Berkeley National Laboratory"/>
            <person name="Haridas S."/>
            <person name="Hensen N."/>
            <person name="Bonometti L."/>
            <person name="Westerberg I."/>
            <person name="Brannstrom I.O."/>
            <person name="Guillou S."/>
            <person name="Cros-Aarteil S."/>
            <person name="Calhoun S."/>
            <person name="Kuo A."/>
            <person name="Mondo S."/>
            <person name="Pangilinan J."/>
            <person name="Riley R."/>
            <person name="Labutti K."/>
            <person name="Andreopoulos B."/>
            <person name="Lipzen A."/>
            <person name="Chen C."/>
            <person name="Yanf M."/>
            <person name="Daum C."/>
            <person name="Ng V."/>
            <person name="Clum A."/>
            <person name="Steindorff A."/>
            <person name="Ohm R."/>
            <person name="Martin F."/>
            <person name="Silar P."/>
            <person name="Natvig D."/>
            <person name="Lalanne C."/>
            <person name="Gautier V."/>
            <person name="Ament-Velasquez S.L."/>
            <person name="Kruys A."/>
            <person name="Hutchinson M.I."/>
            <person name="Powell A.J."/>
            <person name="Barry K."/>
            <person name="Miller A.N."/>
            <person name="Grigoriev I.V."/>
            <person name="Debuchy R."/>
            <person name="Gladieux P."/>
            <person name="Thoren M.H."/>
            <person name="Johannesson H."/>
        </authorList>
    </citation>
    <scope>NUCLEOTIDE SEQUENCE</scope>
    <source>
        <strain evidence="2">CBS 958.72</strain>
    </source>
</reference>
<reference evidence="2" key="1">
    <citation type="journal article" date="2023" name="Mol. Phylogenet. Evol.">
        <title>Genome-scale phylogeny and comparative genomics of the fungal order Sordariales.</title>
        <authorList>
            <person name="Hensen N."/>
            <person name="Bonometti L."/>
            <person name="Westerberg I."/>
            <person name="Brannstrom I.O."/>
            <person name="Guillou S."/>
            <person name="Cros-Aarteil S."/>
            <person name="Calhoun S."/>
            <person name="Haridas S."/>
            <person name="Kuo A."/>
            <person name="Mondo S."/>
            <person name="Pangilinan J."/>
            <person name="Riley R."/>
            <person name="LaButti K."/>
            <person name="Andreopoulos B."/>
            <person name="Lipzen A."/>
            <person name="Chen C."/>
            <person name="Yan M."/>
            <person name="Daum C."/>
            <person name="Ng V."/>
            <person name="Clum A."/>
            <person name="Steindorff A."/>
            <person name="Ohm R.A."/>
            <person name="Martin F."/>
            <person name="Silar P."/>
            <person name="Natvig D.O."/>
            <person name="Lalanne C."/>
            <person name="Gautier V."/>
            <person name="Ament-Velasquez S.L."/>
            <person name="Kruys A."/>
            <person name="Hutchinson M.I."/>
            <person name="Powell A.J."/>
            <person name="Barry K."/>
            <person name="Miller A.N."/>
            <person name="Grigoriev I.V."/>
            <person name="Debuchy R."/>
            <person name="Gladieux P."/>
            <person name="Hiltunen Thoren M."/>
            <person name="Johannesson H."/>
        </authorList>
    </citation>
    <scope>NUCLEOTIDE SEQUENCE</scope>
    <source>
        <strain evidence="2">CBS 958.72</strain>
    </source>
</reference>
<evidence type="ECO:0000313" key="2">
    <source>
        <dbReference type="EMBL" id="KAK3376072.1"/>
    </source>
</evidence>
<feature type="compositionally biased region" description="Polar residues" evidence="1">
    <location>
        <begin position="1"/>
        <end position="10"/>
    </location>
</feature>
<feature type="compositionally biased region" description="Basic residues" evidence="1">
    <location>
        <begin position="92"/>
        <end position="109"/>
    </location>
</feature>
<organism evidence="2 3">
    <name type="scientific">Lasiosphaeria ovina</name>
    <dbReference type="NCBI Taxonomy" id="92902"/>
    <lineage>
        <taxon>Eukaryota</taxon>
        <taxon>Fungi</taxon>
        <taxon>Dikarya</taxon>
        <taxon>Ascomycota</taxon>
        <taxon>Pezizomycotina</taxon>
        <taxon>Sordariomycetes</taxon>
        <taxon>Sordariomycetidae</taxon>
        <taxon>Sordariales</taxon>
        <taxon>Lasiosphaeriaceae</taxon>
        <taxon>Lasiosphaeria</taxon>
    </lineage>
</organism>
<feature type="compositionally biased region" description="Gly residues" evidence="1">
    <location>
        <begin position="55"/>
        <end position="64"/>
    </location>
</feature>
<dbReference type="AlphaFoldDB" id="A0AAE0KH59"/>
<feature type="region of interest" description="Disordered" evidence="1">
    <location>
        <begin position="1"/>
        <end position="124"/>
    </location>
</feature>
<feature type="compositionally biased region" description="Basic and acidic residues" evidence="1">
    <location>
        <begin position="65"/>
        <end position="82"/>
    </location>
</feature>
<dbReference type="Proteomes" id="UP001287356">
    <property type="component" value="Unassembled WGS sequence"/>
</dbReference>
<comment type="caution">
    <text evidence="2">The sequence shown here is derived from an EMBL/GenBank/DDBJ whole genome shotgun (WGS) entry which is preliminary data.</text>
</comment>
<accession>A0AAE0KH59</accession>